<dbReference type="PANTHER" id="PTHR20882:SF14">
    <property type="entry name" value="CYTOPLASMIC TRNA 2-THIOLATION PROTEIN 2"/>
    <property type="match status" value="1"/>
</dbReference>
<accession>A0AAV7ZTU9</accession>
<evidence type="ECO:0000256" key="1">
    <source>
        <dbReference type="ARBA" id="ARBA00022490"/>
    </source>
</evidence>
<reference evidence="4" key="1">
    <citation type="submission" date="2022-08" db="EMBL/GenBank/DDBJ databases">
        <title>Novel sulphate-reducing endosymbionts in the free-living metamonad Anaeramoeba.</title>
        <authorList>
            <person name="Jerlstrom-Hultqvist J."/>
            <person name="Cepicka I."/>
            <person name="Gallot-Lavallee L."/>
            <person name="Salas-Leiva D."/>
            <person name="Curtis B.A."/>
            <person name="Zahonova K."/>
            <person name="Pipaliya S."/>
            <person name="Dacks J."/>
            <person name="Roger A.J."/>
        </authorList>
    </citation>
    <scope>NUCLEOTIDE SEQUENCE</scope>
    <source>
        <strain evidence="4">Busselton2</strain>
    </source>
</reference>
<dbReference type="PANTHER" id="PTHR20882">
    <property type="entry name" value="CYTOPLASMIC TRNA 2-THIOLATION PROTEIN 2"/>
    <property type="match status" value="1"/>
</dbReference>
<dbReference type="GO" id="GO:0000049">
    <property type="term" value="F:tRNA binding"/>
    <property type="evidence" value="ECO:0007669"/>
    <property type="project" value="InterPro"/>
</dbReference>
<dbReference type="Gene3D" id="3.40.50.620">
    <property type="entry name" value="HUPs"/>
    <property type="match status" value="1"/>
</dbReference>
<dbReference type="Proteomes" id="UP001146793">
    <property type="component" value="Unassembled WGS sequence"/>
</dbReference>
<evidence type="ECO:0000256" key="3">
    <source>
        <dbReference type="SAM" id="MobiDB-lite"/>
    </source>
</evidence>
<protein>
    <submittedName>
        <fullName evidence="4">Cytoplasmic tRNA 2-thiolation protein</fullName>
    </submittedName>
</protein>
<feature type="region of interest" description="Disordered" evidence="3">
    <location>
        <begin position="302"/>
        <end position="398"/>
    </location>
</feature>
<proteinExistence type="predicted"/>
<organism evidence="4 5">
    <name type="scientific">Anaeramoeba flamelloides</name>
    <dbReference type="NCBI Taxonomy" id="1746091"/>
    <lineage>
        <taxon>Eukaryota</taxon>
        <taxon>Metamonada</taxon>
        <taxon>Anaeramoebidae</taxon>
        <taxon>Anaeramoeba</taxon>
    </lineage>
</organism>
<dbReference type="GO" id="GO:0016783">
    <property type="term" value="F:sulfurtransferase activity"/>
    <property type="evidence" value="ECO:0007669"/>
    <property type="project" value="TreeGrafter"/>
</dbReference>
<comment type="caution">
    <text evidence="4">The sequence shown here is derived from an EMBL/GenBank/DDBJ whole genome shotgun (WGS) entry which is preliminary data.</text>
</comment>
<dbReference type="EMBL" id="JANTQA010000023">
    <property type="protein sequence ID" value="KAJ3444052.1"/>
    <property type="molecule type" value="Genomic_DNA"/>
</dbReference>
<sequence>MNKPCNSCKKDSKLVLRGVSFCNECFQERVCKRINAELNKRSQAIGGDKLLFVFTGSQENVAILDVLKQYKLKSRGKRSFSLQLLHINTYSLLAQTNNLNDEEEYFENLQTISKQFGFQFESVGLEINEKEKTFLDLLKSCSRYPSIQDELILIATRRKIYNYAHQNDFDVIIFSDTAEQLGFRTICLLGQGRGSSLASHVNICRNKKQTAISICYPAKHTQMGELVSYLKTKDLVSIKTPTVLDLTKKKKNYKSITQNFYNQLTNSKNSSALSIIKITDAIQWNEIDLKLLNKEVSKNENEKIEKQIENNESKETETEKEKVEEKEKENENENENENEKETEKENEKEKEKEKETDTETENEKEKEKETENEKENENEKEKEKEKEKENVNQEENNSNQNTEICHICWDSIPEELQEESLNEVKQEFEIEVTICEFCRSRIIPFVDFQLLKKALL</sequence>
<feature type="compositionally biased region" description="Basic and acidic residues" evidence="3">
    <location>
        <begin position="302"/>
        <end position="391"/>
    </location>
</feature>
<dbReference type="InterPro" id="IPR014729">
    <property type="entry name" value="Rossmann-like_a/b/a_fold"/>
</dbReference>
<evidence type="ECO:0000256" key="2">
    <source>
        <dbReference type="ARBA" id="ARBA00022694"/>
    </source>
</evidence>
<keyword evidence="2" id="KW-0819">tRNA processing</keyword>
<gene>
    <name evidence="4" type="ORF">M0812_09902</name>
</gene>
<keyword evidence="1" id="KW-0963">Cytoplasm</keyword>
<evidence type="ECO:0000313" key="5">
    <source>
        <dbReference type="Proteomes" id="UP001146793"/>
    </source>
</evidence>
<dbReference type="GO" id="GO:0005829">
    <property type="term" value="C:cytosol"/>
    <property type="evidence" value="ECO:0007669"/>
    <property type="project" value="TreeGrafter"/>
</dbReference>
<dbReference type="AlphaFoldDB" id="A0AAV7ZTU9"/>
<dbReference type="InterPro" id="IPR019407">
    <property type="entry name" value="CTU2"/>
</dbReference>
<evidence type="ECO:0000313" key="4">
    <source>
        <dbReference type="EMBL" id="KAJ3444052.1"/>
    </source>
</evidence>
<dbReference type="GO" id="GO:0002143">
    <property type="term" value="P:tRNA wobble position uridine thiolation"/>
    <property type="evidence" value="ECO:0007669"/>
    <property type="project" value="TreeGrafter"/>
</dbReference>
<name>A0AAV7ZTU9_9EUKA</name>